<dbReference type="SUPFAM" id="SSF52540">
    <property type="entry name" value="P-loop containing nucleoside triphosphate hydrolases"/>
    <property type="match status" value="1"/>
</dbReference>
<evidence type="ECO:0000256" key="2">
    <source>
        <dbReference type="SAM" id="MobiDB-lite"/>
    </source>
</evidence>
<reference evidence="3" key="1">
    <citation type="journal article" date="2014" name="Int. J. Syst. Evol. Microbiol.">
        <title>Complete genome sequence of Corynebacterium casei LMG S-19264T (=DSM 44701T), isolated from a smear-ripened cheese.</title>
        <authorList>
            <consortium name="US DOE Joint Genome Institute (JGI-PGF)"/>
            <person name="Walter F."/>
            <person name="Albersmeier A."/>
            <person name="Kalinowski J."/>
            <person name="Ruckert C."/>
        </authorList>
    </citation>
    <scope>NUCLEOTIDE SEQUENCE</scope>
    <source>
        <strain evidence="3">NBRC 101628</strain>
    </source>
</reference>
<dbReference type="InterPro" id="IPR050356">
    <property type="entry name" value="SulA_CellDiv_inhibitor"/>
</dbReference>
<dbReference type="GO" id="GO:0006281">
    <property type="term" value="P:DNA repair"/>
    <property type="evidence" value="ECO:0007669"/>
    <property type="project" value="TreeGrafter"/>
</dbReference>
<dbReference type="InterPro" id="IPR027417">
    <property type="entry name" value="P-loop_NTPase"/>
</dbReference>
<dbReference type="Pfam" id="PF03846">
    <property type="entry name" value="SulA"/>
    <property type="match status" value="1"/>
</dbReference>
<protein>
    <submittedName>
        <fullName evidence="3">Cell division inhibitor SulA</fullName>
    </submittedName>
</protein>
<dbReference type="Proteomes" id="UP001161422">
    <property type="component" value="Unassembled WGS sequence"/>
</dbReference>
<dbReference type="AlphaFoldDB" id="A0AA37RUT6"/>
<reference evidence="3" key="2">
    <citation type="submission" date="2023-01" db="EMBL/GenBank/DDBJ databases">
        <title>Draft genome sequence of Paraferrimonas sedimenticola strain NBRC 101628.</title>
        <authorList>
            <person name="Sun Q."/>
            <person name="Mori K."/>
        </authorList>
    </citation>
    <scope>NUCLEOTIDE SEQUENCE</scope>
    <source>
        <strain evidence="3">NBRC 101628</strain>
    </source>
</reference>
<dbReference type="EMBL" id="BSNC01000003">
    <property type="protein sequence ID" value="GLP95960.1"/>
    <property type="molecule type" value="Genomic_DNA"/>
</dbReference>
<dbReference type="PANTHER" id="PTHR35369:SF3">
    <property type="entry name" value="TRANSLESION DNA SYNTHESIS-ASSOCIATED PROTEIN IMUA"/>
    <property type="match status" value="1"/>
</dbReference>
<feature type="compositionally biased region" description="Polar residues" evidence="2">
    <location>
        <begin position="16"/>
        <end position="25"/>
    </location>
</feature>
<dbReference type="InterPro" id="IPR004596">
    <property type="entry name" value="Cell_div_suppressor_SulA"/>
</dbReference>
<organism evidence="3 4">
    <name type="scientific">Paraferrimonas sedimenticola</name>
    <dbReference type="NCBI Taxonomy" id="375674"/>
    <lineage>
        <taxon>Bacteria</taxon>
        <taxon>Pseudomonadati</taxon>
        <taxon>Pseudomonadota</taxon>
        <taxon>Gammaproteobacteria</taxon>
        <taxon>Alteromonadales</taxon>
        <taxon>Ferrimonadaceae</taxon>
        <taxon>Paraferrimonas</taxon>
    </lineage>
</organism>
<dbReference type="GO" id="GO:0009432">
    <property type="term" value="P:SOS response"/>
    <property type="evidence" value="ECO:0007669"/>
    <property type="project" value="InterPro"/>
</dbReference>
<keyword evidence="1" id="KW-0227">DNA damage</keyword>
<evidence type="ECO:0000313" key="4">
    <source>
        <dbReference type="Proteomes" id="UP001161422"/>
    </source>
</evidence>
<dbReference type="Gene3D" id="3.40.50.300">
    <property type="entry name" value="P-loop containing nucleotide triphosphate hydrolases"/>
    <property type="match status" value="1"/>
</dbReference>
<feature type="region of interest" description="Disordered" evidence="2">
    <location>
        <begin position="1"/>
        <end position="25"/>
    </location>
</feature>
<dbReference type="GO" id="GO:0051782">
    <property type="term" value="P:negative regulation of cell division"/>
    <property type="evidence" value="ECO:0007669"/>
    <property type="project" value="InterPro"/>
</dbReference>
<gene>
    <name evidence="3" type="primary">sulA</name>
    <name evidence="3" type="ORF">GCM10007895_12660</name>
</gene>
<dbReference type="RefSeq" id="WP_169903026.1">
    <property type="nucleotide sequence ID" value="NZ_BSNC01000003.1"/>
</dbReference>
<name>A0AA37RUT6_9GAMM</name>
<proteinExistence type="predicted"/>
<accession>A0AA37RUT6</accession>
<sequence>MKKLLGNAPRHPGMWKSNSNSANQGPVVNHVQVKDQGADEFAEIASKLAQLSRAGQWLVMVAPPTWQYKQMLIEAGVAIDKVLLVHPKDDIDALWAIEKALTSGTCSAVVGWVNGLDQRDSRRLQLAAANAQAVAYLMQPEYASGHLPASNAISQVSHSKSNSSQSLH</sequence>
<keyword evidence="4" id="KW-1185">Reference proteome</keyword>
<evidence type="ECO:0000256" key="1">
    <source>
        <dbReference type="ARBA" id="ARBA00022763"/>
    </source>
</evidence>
<comment type="caution">
    <text evidence="3">The sequence shown here is derived from an EMBL/GenBank/DDBJ whole genome shotgun (WGS) entry which is preliminary data.</text>
</comment>
<evidence type="ECO:0000313" key="3">
    <source>
        <dbReference type="EMBL" id="GLP95960.1"/>
    </source>
</evidence>
<dbReference type="PANTHER" id="PTHR35369">
    <property type="entry name" value="BLR3025 PROTEIN-RELATED"/>
    <property type="match status" value="1"/>
</dbReference>